<sequence>MFGLSKRKELEEKRQELEELRKRLDDLTKLVRSQQQALDKLQRTVRMQESVISLSRMKINKRMGLISSDVKENTMRIIMLDKTVGNMHVDGEKIEQIRETMVRLSKKKNKDQVRKKIDRVPVKEMWPDMPIRISKSFDIVGIKCIGDLLKYSRHDLMKLQRVGVLSVRQIEVFVYSLGLELKREEV</sequence>
<reference evidence="3" key="1">
    <citation type="submission" date="2016-10" db="EMBL/GenBank/DDBJ databases">
        <authorList>
            <person name="Varghese N."/>
            <person name="Submissions S."/>
        </authorList>
    </citation>
    <scope>NUCLEOTIDE SEQUENCE [LARGE SCALE GENOMIC DNA]</scope>
    <source>
        <strain evidence="3">BP1-148</strain>
    </source>
</reference>
<accession>A0A1G8CCF7</accession>
<evidence type="ECO:0008006" key="4">
    <source>
        <dbReference type="Google" id="ProtNLM"/>
    </source>
</evidence>
<evidence type="ECO:0000256" key="1">
    <source>
        <dbReference type="SAM" id="Coils"/>
    </source>
</evidence>
<proteinExistence type="predicted"/>
<organism evidence="2 3">
    <name type="scientific">Prevotella communis</name>
    <dbReference type="NCBI Taxonomy" id="2913614"/>
    <lineage>
        <taxon>Bacteria</taxon>
        <taxon>Pseudomonadati</taxon>
        <taxon>Bacteroidota</taxon>
        <taxon>Bacteroidia</taxon>
        <taxon>Bacteroidales</taxon>
        <taxon>Prevotellaceae</taxon>
        <taxon>Prevotella</taxon>
    </lineage>
</organism>
<dbReference type="STRING" id="645274.SAMN04487901_1282"/>
<keyword evidence="3" id="KW-1185">Reference proteome</keyword>
<keyword evidence="1" id="KW-0175">Coiled coil</keyword>
<dbReference type="Proteomes" id="UP000198779">
    <property type="component" value="Unassembled WGS sequence"/>
</dbReference>
<name>A0A1G8CCF7_9BACT</name>
<dbReference type="AlphaFoldDB" id="A0A1G8CCF7"/>
<dbReference type="SUPFAM" id="SSF47789">
    <property type="entry name" value="C-terminal domain of RNA polymerase alpha subunit"/>
    <property type="match status" value="1"/>
</dbReference>
<dbReference type="EMBL" id="FNCQ01000028">
    <property type="protein sequence ID" value="SDH43181.1"/>
    <property type="molecule type" value="Genomic_DNA"/>
</dbReference>
<evidence type="ECO:0000313" key="3">
    <source>
        <dbReference type="Proteomes" id="UP000198779"/>
    </source>
</evidence>
<protein>
    <recommendedName>
        <fullName evidence="4">RNA polymerase alpha subunit C-terminal domain-containing protein</fullName>
    </recommendedName>
</protein>
<gene>
    <name evidence="2" type="ORF">SAMN04487901_1282</name>
</gene>
<evidence type="ECO:0000313" key="2">
    <source>
        <dbReference type="EMBL" id="SDH43181.1"/>
    </source>
</evidence>
<dbReference type="RefSeq" id="WP_091819293.1">
    <property type="nucleotide sequence ID" value="NZ_FNCQ01000028.1"/>
</dbReference>
<dbReference type="Gene3D" id="1.10.150.20">
    <property type="entry name" value="5' to 3' exonuclease, C-terminal subdomain"/>
    <property type="match status" value="1"/>
</dbReference>
<feature type="coiled-coil region" evidence="1">
    <location>
        <begin position="3"/>
        <end position="44"/>
    </location>
</feature>